<dbReference type="Proteomes" id="UP001163831">
    <property type="component" value="Chromosome"/>
</dbReference>
<dbReference type="Gene3D" id="3.40.50.300">
    <property type="entry name" value="P-loop containing nucleotide triphosphate hydrolases"/>
    <property type="match status" value="2"/>
</dbReference>
<comment type="similarity">
    <text evidence="1">Belongs to the helicase family. UvrD subfamily.</text>
</comment>
<evidence type="ECO:0000313" key="15">
    <source>
        <dbReference type="EMBL" id="UYH51797.1"/>
    </source>
</evidence>
<feature type="domain" description="UvrD-like helicase C-terminal" evidence="14">
    <location>
        <begin position="299"/>
        <end position="568"/>
    </location>
</feature>
<keyword evidence="2 12" id="KW-0547">Nucleotide-binding</keyword>
<evidence type="ECO:0000256" key="1">
    <source>
        <dbReference type="ARBA" id="ARBA00009922"/>
    </source>
</evidence>
<organism evidence="15 16">
    <name type="scientific">Candidatus Kirkpatrickella diaphorinae</name>
    <dbReference type="NCBI Taxonomy" id="2984322"/>
    <lineage>
        <taxon>Bacteria</taxon>
        <taxon>Pseudomonadati</taxon>
        <taxon>Pseudomonadota</taxon>
        <taxon>Alphaproteobacteria</taxon>
        <taxon>Acetobacterales</taxon>
        <taxon>Acetobacteraceae</taxon>
        <taxon>Candidatus Kirkpatrickella</taxon>
    </lineage>
</organism>
<dbReference type="Pfam" id="PF13361">
    <property type="entry name" value="UvrD_C"/>
    <property type="match status" value="1"/>
</dbReference>
<evidence type="ECO:0000256" key="7">
    <source>
        <dbReference type="ARBA" id="ARBA00023235"/>
    </source>
</evidence>
<keyword evidence="4 12" id="KW-0347">Helicase</keyword>
<name>A0ABY6GJT0_9PROT</name>
<dbReference type="CDD" id="cd18807">
    <property type="entry name" value="SF1_C_UvrD"/>
    <property type="match status" value="1"/>
</dbReference>
<dbReference type="PANTHER" id="PTHR11070:SF2">
    <property type="entry name" value="ATP-DEPENDENT DNA HELICASE SRS2"/>
    <property type="match status" value="1"/>
</dbReference>
<keyword evidence="16" id="KW-1185">Reference proteome</keyword>
<dbReference type="Gene3D" id="1.10.10.160">
    <property type="match status" value="1"/>
</dbReference>
<dbReference type="PROSITE" id="PS51217">
    <property type="entry name" value="UVRD_HELICASE_CTER"/>
    <property type="match status" value="1"/>
</dbReference>
<comment type="catalytic activity">
    <reaction evidence="11">
        <text>ATP + H2O = ADP + phosphate + H(+)</text>
        <dbReference type="Rhea" id="RHEA:13065"/>
        <dbReference type="ChEBI" id="CHEBI:15377"/>
        <dbReference type="ChEBI" id="CHEBI:15378"/>
        <dbReference type="ChEBI" id="CHEBI:30616"/>
        <dbReference type="ChEBI" id="CHEBI:43474"/>
        <dbReference type="ChEBI" id="CHEBI:456216"/>
        <dbReference type="EC" id="5.6.2.4"/>
    </reaction>
</comment>
<evidence type="ECO:0000256" key="3">
    <source>
        <dbReference type="ARBA" id="ARBA00022801"/>
    </source>
</evidence>
<keyword evidence="5 12" id="KW-0067">ATP-binding</keyword>
<feature type="binding site" evidence="12">
    <location>
        <begin position="36"/>
        <end position="43"/>
    </location>
    <ligand>
        <name>ATP</name>
        <dbReference type="ChEBI" id="CHEBI:30616"/>
    </ligand>
</feature>
<dbReference type="PANTHER" id="PTHR11070">
    <property type="entry name" value="UVRD / RECB / PCRA DNA HELICASE FAMILY MEMBER"/>
    <property type="match status" value="1"/>
</dbReference>
<dbReference type="PROSITE" id="PS51198">
    <property type="entry name" value="UVRD_HELICASE_ATP_BIND"/>
    <property type="match status" value="1"/>
</dbReference>
<dbReference type="Gene3D" id="1.10.486.10">
    <property type="entry name" value="PCRA, domain 4"/>
    <property type="match status" value="1"/>
</dbReference>
<dbReference type="CDD" id="cd17932">
    <property type="entry name" value="DEXQc_UvrD"/>
    <property type="match status" value="1"/>
</dbReference>
<evidence type="ECO:0000256" key="10">
    <source>
        <dbReference type="ARBA" id="ARBA00034923"/>
    </source>
</evidence>
<protein>
    <recommendedName>
        <fullName evidence="9">DNA 3'-5' helicase</fullName>
        <ecNumber evidence="9">5.6.2.4</ecNumber>
    </recommendedName>
    <alternativeName>
        <fullName evidence="10">DNA 3'-5' helicase II</fullName>
    </alternativeName>
</protein>
<evidence type="ECO:0000256" key="4">
    <source>
        <dbReference type="ARBA" id="ARBA00022806"/>
    </source>
</evidence>
<evidence type="ECO:0000259" key="13">
    <source>
        <dbReference type="PROSITE" id="PS51198"/>
    </source>
</evidence>
<evidence type="ECO:0000256" key="9">
    <source>
        <dbReference type="ARBA" id="ARBA00034808"/>
    </source>
</evidence>
<evidence type="ECO:0000256" key="6">
    <source>
        <dbReference type="ARBA" id="ARBA00023125"/>
    </source>
</evidence>
<keyword evidence="7" id="KW-0413">Isomerase</keyword>
<evidence type="ECO:0000256" key="11">
    <source>
        <dbReference type="ARBA" id="ARBA00048988"/>
    </source>
</evidence>
<gene>
    <name evidence="15" type="ORF">N5W20_02740</name>
</gene>
<dbReference type="InterPro" id="IPR014016">
    <property type="entry name" value="UvrD-like_ATP-bd"/>
</dbReference>
<comment type="catalytic activity">
    <reaction evidence="8">
        <text>Couples ATP hydrolysis with the unwinding of duplex DNA by translocating in the 3'-5' direction.</text>
        <dbReference type="EC" id="5.6.2.4"/>
    </reaction>
</comment>
<evidence type="ECO:0000313" key="16">
    <source>
        <dbReference type="Proteomes" id="UP001163831"/>
    </source>
</evidence>
<dbReference type="InterPro" id="IPR013986">
    <property type="entry name" value="DExx_box_DNA_helicase_dom_sf"/>
</dbReference>
<sequence>MNHSVPSPEAHGYLKRLNLEQRAAVESIDGPLLILAGAGTGKTRVLTTRFAHLLLTGKARPHQILAVTFTNKAAREMKDRIETLVGHTVDGLWLGTFHAICVRMLRRHAALVGLSNQFTILDTDDQIRLIKQVMEPTGIDVKRWSPNAMLGVIQRWKDRALTPTSITPAEDTDFAQGKARDIYLAYQERLRSLDACDFGDLILHVYEILRLHPEVLKSYHHLFRYIMVDEYQDTNTTQYLWLRLLSQRQDEDANIACVGDDDQSIYSWRGAEIENILRFERDFPKAKIIRLEQNYRSTQEILSAASGLIAHNHDRLGKTLRPGTDDRRGEKVTILAAPDSDGEAHLITARIEALHREGHDYAQMAILVRASFQTRAFEDRMLAKNIPYRIIGGIRFYERAEIRDALAYARLLARPGDDLAFERIANTPRRGIGATAMQKIHAAARAQHVPLMAAALAEDGPKLLTRKGQEALAALSDIFAQGREKLGGEGHVVALEAVLEEAGYLQMWRDDKSIEAPGKLDNIKELFRAMAEFPSLEAFLEHIALVMDADAVQGDDKVNVMTLHGAKGLEFDTVFLPGWEEGIFPSQRSLEEGGERSLEEERRLAYVGLTRARVRAIICHAARRRIYANWQDSIPSRFVGEIPEEWRNDINPYNGFRVPETPFPRPASHWPILARRDRGKTSMSPPMEEFEAGHRVFHQKYGYGTIMVVNGETLSVAFEKAGDKAVHASYVDLISS</sequence>
<dbReference type="InterPro" id="IPR027417">
    <property type="entry name" value="P-loop_NTPase"/>
</dbReference>
<accession>A0ABY6GJT0</accession>
<dbReference type="EC" id="5.6.2.4" evidence="9"/>
<proteinExistence type="inferred from homology"/>
<dbReference type="EMBL" id="CP107052">
    <property type="protein sequence ID" value="UYH51797.1"/>
    <property type="molecule type" value="Genomic_DNA"/>
</dbReference>
<dbReference type="SUPFAM" id="SSF52540">
    <property type="entry name" value="P-loop containing nucleoside triphosphate hydrolases"/>
    <property type="match status" value="1"/>
</dbReference>
<keyword evidence="6" id="KW-0238">DNA-binding</keyword>
<dbReference type="RefSeq" id="WP_319807392.1">
    <property type="nucleotide sequence ID" value="NZ_CP107052.1"/>
</dbReference>
<dbReference type="InterPro" id="IPR014017">
    <property type="entry name" value="DNA_helicase_UvrD-like_C"/>
</dbReference>
<evidence type="ECO:0000256" key="8">
    <source>
        <dbReference type="ARBA" id="ARBA00034617"/>
    </source>
</evidence>
<reference evidence="15" key="1">
    <citation type="submission" date="2022-10" db="EMBL/GenBank/DDBJ databases">
        <title>Candidatus Kirkpatrella diaphorinas gen. nov., sp. nov., an uncultured endosymbiont identified in a population of Diaphorina citri from Hawaii.</title>
        <authorList>
            <person name="Henry E.M."/>
            <person name="Carlson C.R."/>
            <person name="Kuo Y.-W."/>
        </authorList>
    </citation>
    <scope>NUCLEOTIDE SEQUENCE</scope>
    <source>
        <strain evidence="15">CADCRV1</strain>
    </source>
</reference>
<evidence type="ECO:0000256" key="12">
    <source>
        <dbReference type="PROSITE-ProRule" id="PRU00560"/>
    </source>
</evidence>
<dbReference type="InterPro" id="IPR000212">
    <property type="entry name" value="DNA_helicase_UvrD/REP"/>
</dbReference>
<dbReference type="Pfam" id="PF00580">
    <property type="entry name" value="UvrD-helicase"/>
    <property type="match status" value="1"/>
</dbReference>
<feature type="domain" description="UvrD-like helicase ATP-binding" evidence="13">
    <location>
        <begin position="15"/>
        <end position="298"/>
    </location>
</feature>
<keyword evidence="3 12" id="KW-0378">Hydrolase</keyword>
<evidence type="ECO:0000256" key="5">
    <source>
        <dbReference type="ARBA" id="ARBA00022840"/>
    </source>
</evidence>
<evidence type="ECO:0000256" key="2">
    <source>
        <dbReference type="ARBA" id="ARBA00022741"/>
    </source>
</evidence>
<evidence type="ECO:0000259" key="14">
    <source>
        <dbReference type="PROSITE" id="PS51217"/>
    </source>
</evidence>